<organism evidence="5 6">
    <name type="scientific">Cyberlindnera jadinii (strain ATCC 18201 / CBS 1600 / BCRC 20928 / JCM 3617 / NBRC 0987 / NRRL Y-1542)</name>
    <name type="common">Torula yeast</name>
    <name type="synonym">Candida utilis</name>
    <dbReference type="NCBI Taxonomy" id="983966"/>
    <lineage>
        <taxon>Eukaryota</taxon>
        <taxon>Fungi</taxon>
        <taxon>Dikarya</taxon>
        <taxon>Ascomycota</taxon>
        <taxon>Saccharomycotina</taxon>
        <taxon>Saccharomycetes</taxon>
        <taxon>Phaffomycetales</taxon>
        <taxon>Phaffomycetaceae</taxon>
        <taxon>Cyberlindnera</taxon>
    </lineage>
</organism>
<comment type="similarity">
    <text evidence="1">Belongs to the putative lipase ROG1 family.</text>
</comment>
<dbReference type="GO" id="GO:0047372">
    <property type="term" value="F:monoacylglycerol lipase activity"/>
    <property type="evidence" value="ECO:0007669"/>
    <property type="project" value="TreeGrafter"/>
</dbReference>
<keyword evidence="6" id="KW-1185">Reference proteome</keyword>
<dbReference type="PANTHER" id="PTHR12482:SF65">
    <property type="entry name" value="ESTERASE, PUTATIVE (AFU_ORTHOLOGUE AFUA_3G12320)-RELATED"/>
    <property type="match status" value="1"/>
</dbReference>
<evidence type="ECO:0000313" key="5">
    <source>
        <dbReference type="EMBL" id="ODV74138.1"/>
    </source>
</evidence>
<dbReference type="InterPro" id="IPR007751">
    <property type="entry name" value="DUF676_lipase-like"/>
</dbReference>
<dbReference type="AlphaFoldDB" id="A0A1E4S3P7"/>
<keyword evidence="2" id="KW-0442">Lipid degradation</keyword>
<dbReference type="GO" id="GO:0005811">
    <property type="term" value="C:lipid droplet"/>
    <property type="evidence" value="ECO:0007669"/>
    <property type="project" value="TreeGrafter"/>
</dbReference>
<gene>
    <name evidence="5" type="ORF">CYBJADRAFT_172125</name>
</gene>
<evidence type="ECO:0000256" key="3">
    <source>
        <dbReference type="SAM" id="Phobius"/>
    </source>
</evidence>
<dbReference type="GO" id="GO:0016042">
    <property type="term" value="P:lipid catabolic process"/>
    <property type="evidence" value="ECO:0007669"/>
    <property type="project" value="UniProtKB-KW"/>
</dbReference>
<dbReference type="GO" id="GO:0004622">
    <property type="term" value="F:phosphatidylcholine lysophospholipase activity"/>
    <property type="evidence" value="ECO:0007669"/>
    <property type="project" value="TreeGrafter"/>
</dbReference>
<evidence type="ECO:0000259" key="4">
    <source>
        <dbReference type="Pfam" id="PF05057"/>
    </source>
</evidence>
<protein>
    <submittedName>
        <fullName evidence="5">DUF676-domain-containing protein</fullName>
    </submittedName>
</protein>
<evidence type="ECO:0000256" key="2">
    <source>
        <dbReference type="ARBA" id="ARBA00022963"/>
    </source>
</evidence>
<dbReference type="OMA" id="FCTPHVG"/>
<evidence type="ECO:0000313" key="6">
    <source>
        <dbReference type="Proteomes" id="UP000094389"/>
    </source>
</evidence>
<dbReference type="GeneID" id="30990692"/>
<feature type="transmembrane region" description="Helical" evidence="3">
    <location>
        <begin position="266"/>
        <end position="286"/>
    </location>
</feature>
<dbReference type="SUPFAM" id="SSF53474">
    <property type="entry name" value="alpha/beta-Hydrolases"/>
    <property type="match status" value="1"/>
</dbReference>
<proteinExistence type="inferred from homology"/>
<keyword evidence="3" id="KW-1133">Transmembrane helix</keyword>
<dbReference type="Pfam" id="PF05057">
    <property type="entry name" value="DUF676"/>
    <property type="match status" value="1"/>
</dbReference>
<keyword evidence="2" id="KW-0443">Lipid metabolism</keyword>
<reference evidence="5 6" key="1">
    <citation type="journal article" date="2016" name="Proc. Natl. Acad. Sci. U.S.A.">
        <title>Comparative genomics of biotechnologically important yeasts.</title>
        <authorList>
            <person name="Riley R."/>
            <person name="Haridas S."/>
            <person name="Wolfe K.H."/>
            <person name="Lopes M.R."/>
            <person name="Hittinger C.T."/>
            <person name="Goeker M."/>
            <person name="Salamov A.A."/>
            <person name="Wisecaver J.H."/>
            <person name="Long T.M."/>
            <person name="Calvey C.H."/>
            <person name="Aerts A.L."/>
            <person name="Barry K.W."/>
            <person name="Choi C."/>
            <person name="Clum A."/>
            <person name="Coughlan A.Y."/>
            <person name="Deshpande S."/>
            <person name="Douglass A.P."/>
            <person name="Hanson S.J."/>
            <person name="Klenk H.-P."/>
            <person name="LaButti K.M."/>
            <person name="Lapidus A."/>
            <person name="Lindquist E.A."/>
            <person name="Lipzen A.M."/>
            <person name="Meier-Kolthoff J.P."/>
            <person name="Ohm R.A."/>
            <person name="Otillar R.P."/>
            <person name="Pangilinan J.L."/>
            <person name="Peng Y."/>
            <person name="Rokas A."/>
            <person name="Rosa C.A."/>
            <person name="Scheuner C."/>
            <person name="Sibirny A.A."/>
            <person name="Slot J.C."/>
            <person name="Stielow J.B."/>
            <person name="Sun H."/>
            <person name="Kurtzman C.P."/>
            <person name="Blackwell M."/>
            <person name="Grigoriev I.V."/>
            <person name="Jeffries T.W."/>
        </authorList>
    </citation>
    <scope>NUCLEOTIDE SEQUENCE [LARGE SCALE GENOMIC DNA]</scope>
    <source>
        <strain evidence="6">ATCC 18201 / CBS 1600 / BCRC 20928 / JCM 3617 / NBRC 0987 / NRRL Y-1542</strain>
    </source>
</reference>
<dbReference type="OrthoDB" id="273452at2759"/>
<accession>A0A1E4S3P7</accession>
<evidence type="ECO:0000256" key="1">
    <source>
        <dbReference type="ARBA" id="ARBA00007920"/>
    </source>
</evidence>
<sequence>MRYHLFVLVHGLWGNKSHFDYIAQELEKHRSQCDQEIVIYKAENNEGYRTLDGIDVCGLRIVREIHGKIAALKETGDVVKISIVGYSLGGLISRYVIGILYHQGLFKEIEPVNFTTFCTPHVGAMAPGSNISVRAFNWLVPNLLSLSGRQMFLKDNTGKEGPLLELMANKNSVFYRALQQFKTRILYANAINDKRTAWWTSGISIVDPFINIDESSSLSDLDYKYVESFAPVVLDAHADFKISNRPVSSQTVPEQPSNYWSRKYRWLVVALNLTFVMPLWVLWFIISGVMESLKSSVRIRRVMRENNAYFMDLTNLLEPDTDEATNDGSDIESIADKLDHDMEDAIHDRVDTLIESVWDAMTSKDEEQTAQLSKFHIMQSTEPYSSSTTSKNEQNYVSVSISDLSYFSKDSPMARNQIVKLYTLELSPSQVEIVKNLNALDWNKFPILIRHTTSTHSAAIVRNINDPQLREGKVVVKHWLENAVQL</sequence>
<dbReference type="InterPro" id="IPR044294">
    <property type="entry name" value="Lipase-like"/>
</dbReference>
<name>A0A1E4S3P7_CYBJN</name>
<dbReference type="Proteomes" id="UP000094389">
    <property type="component" value="Unassembled WGS sequence"/>
</dbReference>
<dbReference type="EMBL" id="KV453928">
    <property type="protein sequence ID" value="ODV74138.1"/>
    <property type="molecule type" value="Genomic_DNA"/>
</dbReference>
<feature type="domain" description="DUF676" evidence="4">
    <location>
        <begin position="3"/>
        <end position="197"/>
    </location>
</feature>
<keyword evidence="3" id="KW-0812">Transmembrane</keyword>
<dbReference type="RefSeq" id="XP_020071177.1">
    <property type="nucleotide sequence ID" value="XM_020216296.1"/>
</dbReference>
<dbReference type="InterPro" id="IPR029058">
    <property type="entry name" value="AB_hydrolase_fold"/>
</dbReference>
<dbReference type="PANTHER" id="PTHR12482">
    <property type="entry name" value="LIPASE ROG1-RELATED-RELATED"/>
    <property type="match status" value="1"/>
</dbReference>
<keyword evidence="3" id="KW-0472">Membrane</keyword>
<dbReference type="Gene3D" id="3.40.50.1820">
    <property type="entry name" value="alpha/beta hydrolase"/>
    <property type="match status" value="1"/>
</dbReference>